<keyword evidence="2 5" id="KW-0812">Transmembrane</keyword>
<evidence type="ECO:0000313" key="7">
    <source>
        <dbReference type="EMBL" id="PWL17256.1"/>
    </source>
</evidence>
<dbReference type="RefSeq" id="WP_109707533.1">
    <property type="nucleotide sequence ID" value="NZ_QGDB01000005.1"/>
</dbReference>
<evidence type="ECO:0000256" key="3">
    <source>
        <dbReference type="ARBA" id="ARBA00022989"/>
    </source>
</evidence>
<keyword evidence="4 5" id="KW-0472">Membrane</keyword>
<reference evidence="7 8" key="1">
    <citation type="submission" date="2018-05" db="EMBL/GenBank/DDBJ databases">
        <title>Comparative genomic sequence analysis between strain HN4 and CCM 8460T (Falsochrobactrum ovis) will provide more evidence to prove that HN4 is a new species of Falsochrobactrum.</title>
        <authorList>
            <person name="Lyu W."/>
            <person name="Sun L."/>
            <person name="Yao L."/>
        </authorList>
    </citation>
    <scope>NUCLEOTIDE SEQUENCE [LARGE SCALE GENOMIC DNA]</scope>
    <source>
        <strain evidence="7 8">HN4</strain>
    </source>
</reference>
<accession>A0A316J7E5</accession>
<feature type="transmembrane region" description="Helical" evidence="5">
    <location>
        <begin position="347"/>
        <end position="364"/>
    </location>
</feature>
<dbReference type="Pfam" id="PF13515">
    <property type="entry name" value="FUSC_2"/>
    <property type="match status" value="1"/>
</dbReference>
<evidence type="ECO:0000256" key="2">
    <source>
        <dbReference type="ARBA" id="ARBA00022692"/>
    </source>
</evidence>
<name>A0A316J7E5_9HYPH</name>
<dbReference type="AlphaFoldDB" id="A0A316J7E5"/>
<feature type="transmembrane region" description="Helical" evidence="5">
    <location>
        <begin position="217"/>
        <end position="236"/>
    </location>
</feature>
<sequence>MSANEPKLPQQPHQEHALRRRDALRHLLHPYQLKGSMELTAQPSMRNAVLAGLQAAITVAIALPLFYLSPWSHLIGFASLGALVALFGRFSPSRARHRILFYCGAWQVFAVFAMSVAAWLGAPMVVQLALLALSCGVFLFVSTTGKFGAPGPLIFVFAAAASMSTDLSLEQLIERTAATAAVSVLAWAICAASEAFRHVPSPQRPFPPPPDQPLDRRLVVAARSVIGAAIAVFASYACGANHPAWAAMGALAVMQGTHLHVSMNRAVQRMAGTVVGSLLAWILLTYSPSVWTIILILAVLQLVTEMVIGVNYALGQVFVTPMALLMTYLAAAPAVGPEMVPERVFDTLLGAGIGIVMSVILSSIDDRRYLAQHRRAGLNLGDKP</sequence>
<feature type="transmembrane region" description="Helical" evidence="5">
    <location>
        <begin position="48"/>
        <end position="68"/>
    </location>
</feature>
<feature type="domain" description="Integral membrane bound transporter" evidence="6">
    <location>
        <begin position="230"/>
        <end position="357"/>
    </location>
</feature>
<feature type="transmembrane region" description="Helical" evidence="5">
    <location>
        <begin position="74"/>
        <end position="92"/>
    </location>
</feature>
<dbReference type="EMBL" id="QGDB01000005">
    <property type="protein sequence ID" value="PWL17256.1"/>
    <property type="molecule type" value="Genomic_DNA"/>
</dbReference>
<evidence type="ECO:0000256" key="1">
    <source>
        <dbReference type="ARBA" id="ARBA00004141"/>
    </source>
</evidence>
<keyword evidence="3 5" id="KW-1133">Transmembrane helix</keyword>
<evidence type="ECO:0000256" key="4">
    <source>
        <dbReference type="ARBA" id="ARBA00023136"/>
    </source>
</evidence>
<comment type="subcellular location">
    <subcellularLocation>
        <location evidence="1">Membrane</location>
        <topology evidence="1">Multi-pass membrane protein</topology>
    </subcellularLocation>
</comment>
<dbReference type="GO" id="GO:0016020">
    <property type="term" value="C:membrane"/>
    <property type="evidence" value="ECO:0007669"/>
    <property type="project" value="UniProtKB-SubCell"/>
</dbReference>
<organism evidence="7 8">
    <name type="scientific">Falsochrobactrum shanghaiense</name>
    <dbReference type="NCBI Taxonomy" id="2201899"/>
    <lineage>
        <taxon>Bacteria</taxon>
        <taxon>Pseudomonadati</taxon>
        <taxon>Pseudomonadota</taxon>
        <taxon>Alphaproteobacteria</taxon>
        <taxon>Hyphomicrobiales</taxon>
        <taxon>Brucellaceae</taxon>
        <taxon>Falsochrobactrum</taxon>
    </lineage>
</organism>
<protein>
    <submittedName>
        <fullName evidence="7">FUSC family protein</fullName>
    </submittedName>
</protein>
<feature type="transmembrane region" description="Helical" evidence="5">
    <location>
        <begin position="148"/>
        <end position="165"/>
    </location>
</feature>
<comment type="caution">
    <text evidence="7">The sequence shown here is derived from an EMBL/GenBank/DDBJ whole genome shotgun (WGS) entry which is preliminary data.</text>
</comment>
<dbReference type="Proteomes" id="UP000245865">
    <property type="component" value="Unassembled WGS sequence"/>
</dbReference>
<proteinExistence type="predicted"/>
<feature type="transmembrane region" description="Helical" evidence="5">
    <location>
        <begin position="317"/>
        <end position="335"/>
    </location>
</feature>
<dbReference type="InterPro" id="IPR049453">
    <property type="entry name" value="Memb_transporter_dom"/>
</dbReference>
<gene>
    <name evidence="7" type="ORF">DKP76_14680</name>
</gene>
<evidence type="ECO:0000259" key="6">
    <source>
        <dbReference type="Pfam" id="PF13515"/>
    </source>
</evidence>
<evidence type="ECO:0000256" key="5">
    <source>
        <dbReference type="SAM" id="Phobius"/>
    </source>
</evidence>
<dbReference type="OrthoDB" id="581879at2"/>
<evidence type="ECO:0000313" key="8">
    <source>
        <dbReference type="Proteomes" id="UP000245865"/>
    </source>
</evidence>
<keyword evidence="8" id="KW-1185">Reference proteome</keyword>
<feature type="transmembrane region" description="Helical" evidence="5">
    <location>
        <begin position="99"/>
        <end position="118"/>
    </location>
</feature>